<sequence>MLKILMIIVIMTIVLETNGEPDAMARPTRPKVFTNLNELQKYLELVKDYYSISGKARYGKRAGDESMIPDDYRQILVRNNNIELSDNEYKVQNINKLIRQVMTQLKSTGNLQNRFTPKNDIYI</sequence>
<dbReference type="GO" id="GO:0005576">
    <property type="term" value="C:extracellular region"/>
    <property type="evidence" value="ECO:0007669"/>
    <property type="project" value="UniProtKB-SubCell"/>
</dbReference>
<keyword evidence="3" id="KW-0964">Secreted</keyword>
<dbReference type="AlphaFoldDB" id="A0A834Y1U5"/>
<dbReference type="GO" id="GO:0005179">
    <property type="term" value="F:hormone activity"/>
    <property type="evidence" value="ECO:0007669"/>
    <property type="project" value="InterPro"/>
</dbReference>
<keyword evidence="6" id="KW-1185">Reference proteome</keyword>
<comment type="caution">
    <text evidence="5">The sequence shown here is derived from an EMBL/GenBank/DDBJ whole genome shotgun (WGS) entry which is preliminary data.</text>
</comment>
<feature type="signal peptide" evidence="4">
    <location>
        <begin position="1"/>
        <end position="19"/>
    </location>
</feature>
<evidence type="ECO:0000256" key="2">
    <source>
        <dbReference type="ARBA" id="ARBA00010022"/>
    </source>
</evidence>
<feature type="chain" id="PRO_5032365170" evidence="4">
    <location>
        <begin position="20"/>
        <end position="123"/>
    </location>
</feature>
<reference evidence="5 6" key="1">
    <citation type="submission" date="2020-08" db="EMBL/GenBank/DDBJ databases">
        <title>Aphidius gifuensis genome sequencing and assembly.</title>
        <authorList>
            <person name="Du Z."/>
        </authorList>
    </citation>
    <scope>NUCLEOTIDE SEQUENCE [LARGE SCALE GENOMIC DNA]</scope>
    <source>
        <strain evidence="5">YNYX2018</strain>
        <tissue evidence="5">Adults</tissue>
    </source>
</reference>
<evidence type="ECO:0000256" key="1">
    <source>
        <dbReference type="ARBA" id="ARBA00004613"/>
    </source>
</evidence>
<comment type="subcellular location">
    <subcellularLocation>
        <location evidence="1">Secreted</location>
    </subcellularLocation>
</comment>
<dbReference type="OrthoDB" id="9972427at2759"/>
<keyword evidence="4" id="KW-0732">Signal</keyword>
<organism evidence="5 6">
    <name type="scientific">Aphidius gifuensis</name>
    <name type="common">Parasitoid wasp</name>
    <dbReference type="NCBI Taxonomy" id="684658"/>
    <lineage>
        <taxon>Eukaryota</taxon>
        <taxon>Metazoa</taxon>
        <taxon>Ecdysozoa</taxon>
        <taxon>Arthropoda</taxon>
        <taxon>Hexapoda</taxon>
        <taxon>Insecta</taxon>
        <taxon>Pterygota</taxon>
        <taxon>Neoptera</taxon>
        <taxon>Endopterygota</taxon>
        <taxon>Hymenoptera</taxon>
        <taxon>Apocrita</taxon>
        <taxon>Ichneumonoidea</taxon>
        <taxon>Braconidae</taxon>
        <taxon>Aphidiinae</taxon>
        <taxon>Aphidius</taxon>
    </lineage>
</organism>
<accession>A0A834Y1U5</accession>
<evidence type="ECO:0000256" key="4">
    <source>
        <dbReference type="SAM" id="SignalP"/>
    </source>
</evidence>
<dbReference type="InterPro" id="IPR001955">
    <property type="entry name" value="Pancreatic_hormone-like"/>
</dbReference>
<protein>
    <submittedName>
        <fullName evidence="5">Uncharacterized protein</fullName>
    </submittedName>
</protein>
<dbReference type="Proteomes" id="UP000639338">
    <property type="component" value="Unassembled WGS sequence"/>
</dbReference>
<evidence type="ECO:0000256" key="3">
    <source>
        <dbReference type="ARBA" id="ARBA00022525"/>
    </source>
</evidence>
<dbReference type="PROSITE" id="PS50276">
    <property type="entry name" value="PANCREATIC_HORMONE_2"/>
    <property type="match status" value="1"/>
</dbReference>
<comment type="similarity">
    <text evidence="2">Belongs to the NPY family.</text>
</comment>
<dbReference type="Pfam" id="PF00159">
    <property type="entry name" value="Hormone_3"/>
    <property type="match status" value="1"/>
</dbReference>
<gene>
    <name evidence="5" type="ORF">HCN44_005383</name>
</gene>
<proteinExistence type="inferred from homology"/>
<evidence type="ECO:0000313" key="6">
    <source>
        <dbReference type="Proteomes" id="UP000639338"/>
    </source>
</evidence>
<evidence type="ECO:0000313" key="5">
    <source>
        <dbReference type="EMBL" id="KAF7997106.1"/>
    </source>
</evidence>
<name>A0A834Y1U5_APHGI</name>
<dbReference type="EMBL" id="JACMRX010000001">
    <property type="protein sequence ID" value="KAF7997106.1"/>
    <property type="molecule type" value="Genomic_DNA"/>
</dbReference>